<keyword evidence="2" id="KW-1185">Reference proteome</keyword>
<organism evidence="1 2">
    <name type="scientific">Paractinoplanes abujensis</name>
    <dbReference type="NCBI Taxonomy" id="882441"/>
    <lineage>
        <taxon>Bacteria</taxon>
        <taxon>Bacillati</taxon>
        <taxon>Actinomycetota</taxon>
        <taxon>Actinomycetes</taxon>
        <taxon>Micromonosporales</taxon>
        <taxon>Micromonosporaceae</taxon>
        <taxon>Paractinoplanes</taxon>
    </lineage>
</organism>
<gene>
    <name evidence="1" type="ORF">BKA14_001057</name>
</gene>
<name>A0A7W7FZT7_9ACTN</name>
<proteinExistence type="predicted"/>
<protein>
    <submittedName>
        <fullName evidence="1">Uncharacterized protein</fullName>
    </submittedName>
</protein>
<comment type="caution">
    <text evidence="1">The sequence shown here is derived from an EMBL/GenBank/DDBJ whole genome shotgun (WGS) entry which is preliminary data.</text>
</comment>
<evidence type="ECO:0000313" key="2">
    <source>
        <dbReference type="Proteomes" id="UP000542742"/>
    </source>
</evidence>
<dbReference type="Proteomes" id="UP000542742">
    <property type="component" value="Unassembled WGS sequence"/>
</dbReference>
<reference evidence="1 2" key="1">
    <citation type="submission" date="2020-08" db="EMBL/GenBank/DDBJ databases">
        <title>Sequencing the genomes of 1000 actinobacteria strains.</title>
        <authorList>
            <person name="Klenk H.-P."/>
        </authorList>
    </citation>
    <scope>NUCLEOTIDE SEQUENCE [LARGE SCALE GENOMIC DNA]</scope>
    <source>
        <strain evidence="1 2">DSM 45518</strain>
    </source>
</reference>
<dbReference type="EMBL" id="JACHMF010000001">
    <property type="protein sequence ID" value="MBB4690909.1"/>
    <property type="molecule type" value="Genomic_DNA"/>
</dbReference>
<accession>A0A7W7FZT7</accession>
<sequence length="33" mass="3949">MTFHGWPSEALEFYEGLAADNSKTYWTTRRARR</sequence>
<dbReference type="AlphaFoldDB" id="A0A7W7FZT7"/>
<evidence type="ECO:0000313" key="1">
    <source>
        <dbReference type="EMBL" id="MBB4690909.1"/>
    </source>
</evidence>